<dbReference type="EMBL" id="CM056742">
    <property type="protein sequence ID" value="KAJ8676686.1"/>
    <property type="molecule type" value="Genomic_DNA"/>
</dbReference>
<dbReference type="Proteomes" id="UP001239111">
    <property type="component" value="Chromosome 2"/>
</dbReference>
<accession>A0ACC2NZS5</accession>
<protein>
    <submittedName>
        <fullName evidence="1">Uncharacterized protein</fullName>
    </submittedName>
</protein>
<comment type="caution">
    <text evidence="1">The sequence shown here is derived from an EMBL/GenBank/DDBJ whole genome shotgun (WGS) entry which is preliminary data.</text>
</comment>
<organism evidence="1 2">
    <name type="scientific">Eretmocerus hayati</name>
    <dbReference type="NCBI Taxonomy" id="131215"/>
    <lineage>
        <taxon>Eukaryota</taxon>
        <taxon>Metazoa</taxon>
        <taxon>Ecdysozoa</taxon>
        <taxon>Arthropoda</taxon>
        <taxon>Hexapoda</taxon>
        <taxon>Insecta</taxon>
        <taxon>Pterygota</taxon>
        <taxon>Neoptera</taxon>
        <taxon>Endopterygota</taxon>
        <taxon>Hymenoptera</taxon>
        <taxon>Apocrita</taxon>
        <taxon>Proctotrupomorpha</taxon>
        <taxon>Chalcidoidea</taxon>
        <taxon>Aphelinidae</taxon>
        <taxon>Aphelininae</taxon>
        <taxon>Eretmocerus</taxon>
    </lineage>
</organism>
<feature type="non-terminal residue" evidence="1">
    <location>
        <position position="196"/>
    </location>
</feature>
<evidence type="ECO:0000313" key="1">
    <source>
        <dbReference type="EMBL" id="KAJ8676686.1"/>
    </source>
</evidence>
<name>A0ACC2NZS5_9HYME</name>
<sequence length="196" mass="21710">MSSSSSGGGGGASLLPSYQRFAGGLHSAPGQLFSGGGAAAVRRSFRPREKHLILLVFLTFGVVCFGAFFFLPDDFKAPGGVYVVYQHMQRAGPELLMPPAPRAFSPNRHDPRLDRDKIKLQAKIDEEYQNHKVLERPEVLEEPRVFTSSLSSSPMHKLAFEIIETVPPEPSDKLPKIVATDNLDPVNRQRREKVKE</sequence>
<proteinExistence type="predicted"/>
<reference evidence="1" key="1">
    <citation type="submission" date="2023-04" db="EMBL/GenBank/DDBJ databases">
        <title>A chromosome-level genome assembly of the parasitoid wasp Eretmocerus hayati.</title>
        <authorList>
            <person name="Zhong Y."/>
            <person name="Liu S."/>
            <person name="Liu Y."/>
        </authorList>
    </citation>
    <scope>NUCLEOTIDE SEQUENCE</scope>
    <source>
        <strain evidence="1">ZJU_SS_LIU_2023</strain>
    </source>
</reference>
<keyword evidence="2" id="KW-1185">Reference proteome</keyword>
<evidence type="ECO:0000313" key="2">
    <source>
        <dbReference type="Proteomes" id="UP001239111"/>
    </source>
</evidence>
<gene>
    <name evidence="1" type="ORF">QAD02_012473</name>
</gene>